<evidence type="ECO:0000313" key="2">
    <source>
        <dbReference type="EMBL" id="RHZ83719.1"/>
    </source>
</evidence>
<organism evidence="2 3">
    <name type="scientific">Diversispora epigaea</name>
    <dbReference type="NCBI Taxonomy" id="1348612"/>
    <lineage>
        <taxon>Eukaryota</taxon>
        <taxon>Fungi</taxon>
        <taxon>Fungi incertae sedis</taxon>
        <taxon>Mucoromycota</taxon>
        <taxon>Glomeromycotina</taxon>
        <taxon>Glomeromycetes</taxon>
        <taxon>Diversisporales</taxon>
        <taxon>Diversisporaceae</taxon>
        <taxon>Diversispora</taxon>
    </lineage>
</organism>
<keyword evidence="3" id="KW-1185">Reference proteome</keyword>
<evidence type="ECO:0000256" key="1">
    <source>
        <dbReference type="SAM" id="MobiDB-lite"/>
    </source>
</evidence>
<accession>A0A397J5X0</accession>
<comment type="caution">
    <text evidence="2">The sequence shown here is derived from an EMBL/GenBank/DDBJ whole genome shotgun (WGS) entry which is preliminary data.</text>
</comment>
<name>A0A397J5X0_9GLOM</name>
<protein>
    <submittedName>
        <fullName evidence="2">Uncharacterized protein</fullName>
    </submittedName>
</protein>
<reference evidence="2 3" key="1">
    <citation type="submission" date="2018-08" db="EMBL/GenBank/DDBJ databases">
        <title>Genome and evolution of the arbuscular mycorrhizal fungus Diversispora epigaea (formerly Glomus versiforme) and its bacterial endosymbionts.</title>
        <authorList>
            <person name="Sun X."/>
            <person name="Fei Z."/>
            <person name="Harrison M."/>
        </authorList>
    </citation>
    <scope>NUCLEOTIDE SEQUENCE [LARGE SCALE GENOMIC DNA]</scope>
    <source>
        <strain evidence="2 3">IT104</strain>
    </source>
</reference>
<evidence type="ECO:0000313" key="3">
    <source>
        <dbReference type="Proteomes" id="UP000266861"/>
    </source>
</evidence>
<gene>
    <name evidence="2" type="ORF">Glove_88g68</name>
</gene>
<sequence length="98" mass="11433">MGSPGRFYGPKDVFNEETFNNMLRHTTMSKPCVYARTEKGYRHQGIPPESKETKKRQSGRPSQPTVVRLRAYPHEDYFQEESKICRLHLSPKKPEPNP</sequence>
<dbReference type="Proteomes" id="UP000266861">
    <property type="component" value="Unassembled WGS sequence"/>
</dbReference>
<dbReference type="AlphaFoldDB" id="A0A397J5X0"/>
<feature type="region of interest" description="Disordered" evidence="1">
    <location>
        <begin position="38"/>
        <end position="69"/>
    </location>
</feature>
<proteinExistence type="predicted"/>
<dbReference type="EMBL" id="PQFF01000084">
    <property type="protein sequence ID" value="RHZ83719.1"/>
    <property type="molecule type" value="Genomic_DNA"/>
</dbReference>